<keyword evidence="1" id="KW-0732">Signal</keyword>
<evidence type="ECO:0008006" key="4">
    <source>
        <dbReference type="Google" id="ProtNLM"/>
    </source>
</evidence>
<organism evidence="2 3">
    <name type="scientific">Absicoccus porci</name>
    <dbReference type="NCBI Taxonomy" id="2486576"/>
    <lineage>
        <taxon>Bacteria</taxon>
        <taxon>Bacillati</taxon>
        <taxon>Bacillota</taxon>
        <taxon>Erysipelotrichia</taxon>
        <taxon>Erysipelotrichales</taxon>
        <taxon>Erysipelotrichaceae</taxon>
        <taxon>Absicoccus</taxon>
    </lineage>
</organism>
<dbReference type="SUPFAM" id="SSF52833">
    <property type="entry name" value="Thioredoxin-like"/>
    <property type="match status" value="1"/>
</dbReference>
<gene>
    <name evidence="2" type="ORF">EDX97_10405</name>
</gene>
<evidence type="ECO:0000256" key="1">
    <source>
        <dbReference type="SAM" id="SignalP"/>
    </source>
</evidence>
<sequence>MKRFVSIVCVLTMCLALMGCQSGKDFQTKDITVSQLQEKMKKKDTFVFMVERDGCQFCKKLNAYIKKTKGEHKNITVYVIDSTDFGFQKETEDADHLISTTDDGKALLKITPYFMYTPALYAVKKGKVKQAAIGFNDSDKTVALWKNTSQIDFEQAEYEDFWDFVENNAQ</sequence>
<dbReference type="OrthoDB" id="1644375at2"/>
<keyword evidence="3" id="KW-1185">Reference proteome</keyword>
<comment type="caution">
    <text evidence="2">The sequence shown here is derived from an EMBL/GenBank/DDBJ whole genome shotgun (WGS) entry which is preliminary data.</text>
</comment>
<dbReference type="AlphaFoldDB" id="A0A3N0HXC2"/>
<feature type="signal peptide" evidence="1">
    <location>
        <begin position="1"/>
        <end position="23"/>
    </location>
</feature>
<dbReference type="Proteomes" id="UP000276568">
    <property type="component" value="Unassembled WGS sequence"/>
</dbReference>
<dbReference type="Gene3D" id="3.40.30.10">
    <property type="entry name" value="Glutaredoxin"/>
    <property type="match status" value="1"/>
</dbReference>
<dbReference type="InterPro" id="IPR036249">
    <property type="entry name" value="Thioredoxin-like_sf"/>
</dbReference>
<dbReference type="EMBL" id="RJQC01000004">
    <property type="protein sequence ID" value="RNM29391.1"/>
    <property type="molecule type" value="Genomic_DNA"/>
</dbReference>
<evidence type="ECO:0000313" key="3">
    <source>
        <dbReference type="Proteomes" id="UP000276568"/>
    </source>
</evidence>
<accession>A0A3N0HXC2</accession>
<proteinExistence type="predicted"/>
<dbReference type="PROSITE" id="PS51257">
    <property type="entry name" value="PROKAR_LIPOPROTEIN"/>
    <property type="match status" value="1"/>
</dbReference>
<evidence type="ECO:0000313" key="2">
    <source>
        <dbReference type="EMBL" id="RNM29391.1"/>
    </source>
</evidence>
<feature type="chain" id="PRO_5039046969" description="Bacteriocin" evidence="1">
    <location>
        <begin position="24"/>
        <end position="170"/>
    </location>
</feature>
<dbReference type="RefSeq" id="WP_128521078.1">
    <property type="nucleotide sequence ID" value="NZ_JALFCT010000060.1"/>
</dbReference>
<reference evidence="2 3" key="1">
    <citation type="submission" date="2018-11" db="EMBL/GenBank/DDBJ databases">
        <title>Clostridium sp. nov., a member of the family Erysipelotrichaceae isolated from pig faeces.</title>
        <authorList>
            <person name="Chang Y.-H."/>
        </authorList>
    </citation>
    <scope>NUCLEOTIDE SEQUENCE [LARGE SCALE GENOMIC DNA]</scope>
    <source>
        <strain evidence="2 3">YH-panp20</strain>
    </source>
</reference>
<protein>
    <recommendedName>
        <fullName evidence="4">Bacteriocin</fullName>
    </recommendedName>
</protein>
<name>A0A3N0HXC2_9FIRM</name>